<dbReference type="Proteomes" id="UP001143307">
    <property type="component" value="Unassembled WGS sequence"/>
</dbReference>
<evidence type="ECO:0000256" key="4">
    <source>
        <dbReference type="ARBA" id="ARBA00037131"/>
    </source>
</evidence>
<gene>
    <name evidence="6" type="ORF">EYC87_07385</name>
</gene>
<comment type="similarity">
    <text evidence="2">Belongs to the universal stress protein A family.</text>
</comment>
<evidence type="ECO:0000259" key="5">
    <source>
        <dbReference type="Pfam" id="PF00582"/>
    </source>
</evidence>
<dbReference type="Gene3D" id="3.40.50.12370">
    <property type="match status" value="1"/>
</dbReference>
<keyword evidence="3" id="KW-0963">Cytoplasm</keyword>
<dbReference type="RefSeq" id="WP_279252317.1">
    <property type="nucleotide sequence ID" value="NZ_SHNP01000002.1"/>
</dbReference>
<name>A0ABT3STU2_9GAMM</name>
<feature type="domain" description="UspA" evidence="5">
    <location>
        <begin position="167"/>
        <end position="287"/>
    </location>
</feature>
<dbReference type="SUPFAM" id="SSF52402">
    <property type="entry name" value="Adenine nucleotide alpha hydrolases-like"/>
    <property type="match status" value="2"/>
</dbReference>
<evidence type="ECO:0000313" key="7">
    <source>
        <dbReference type="Proteomes" id="UP001143307"/>
    </source>
</evidence>
<proteinExistence type="inferred from homology"/>
<dbReference type="PANTHER" id="PTHR47892:SF1">
    <property type="entry name" value="UNIVERSAL STRESS PROTEIN E"/>
    <property type="match status" value="1"/>
</dbReference>
<dbReference type="InterPro" id="IPR006016">
    <property type="entry name" value="UspA"/>
</dbReference>
<protein>
    <submittedName>
        <fullName evidence="6">Universal stress protein</fullName>
    </submittedName>
</protein>
<dbReference type="EMBL" id="SHNP01000002">
    <property type="protein sequence ID" value="MCX2973408.1"/>
    <property type="molecule type" value="Genomic_DNA"/>
</dbReference>
<comment type="caution">
    <text evidence="6">The sequence shown here is derived from an EMBL/GenBank/DDBJ whole genome shotgun (WGS) entry which is preliminary data.</text>
</comment>
<reference evidence="6" key="1">
    <citation type="submission" date="2019-02" db="EMBL/GenBank/DDBJ databases">
        <authorList>
            <person name="Li S.-H."/>
        </authorList>
    </citation>
    <scope>NUCLEOTIDE SEQUENCE</scope>
    <source>
        <strain evidence="6">IMCC8485</strain>
    </source>
</reference>
<evidence type="ECO:0000256" key="1">
    <source>
        <dbReference type="ARBA" id="ARBA00004496"/>
    </source>
</evidence>
<dbReference type="PANTHER" id="PTHR47892">
    <property type="entry name" value="UNIVERSAL STRESS PROTEIN E"/>
    <property type="match status" value="1"/>
</dbReference>
<accession>A0ABT3STU2</accession>
<organism evidence="6 7">
    <name type="scientific">Candidatus Seongchinamella marina</name>
    <dbReference type="NCBI Taxonomy" id="2518990"/>
    <lineage>
        <taxon>Bacteria</taxon>
        <taxon>Pseudomonadati</taxon>
        <taxon>Pseudomonadota</taxon>
        <taxon>Gammaproteobacteria</taxon>
        <taxon>Cellvibrionales</taxon>
        <taxon>Halieaceae</taxon>
        <taxon>Seongchinamella</taxon>
    </lineage>
</organism>
<sequence length="289" mass="31821">MSKLLVIADVKGDGIATPRGLELANKLGLNAEVYAFVYAPLSRLKVTAAEKAAIKKRLLAEREAEVGSRISKFSRDDQKVKLKVLWEKDVADWVSKKCSKSNYQMVVKTGSQTESFAHASTDWQLLRECPAPVVIVAEKKWRRTHLVMAALDLGSRLPAKKKLNADILRRAIELADAMSANLEIISAVEVPTLLDDLDLIDTHSYVEDAKEDMAPHVRALSKQFAIPEKNFVVKRGPVEKVIASQAAGRRAQIVVMGTVGRKGVKAKLIGNTAERVLTHLKTDILALKP</sequence>
<evidence type="ECO:0000256" key="3">
    <source>
        <dbReference type="ARBA" id="ARBA00022490"/>
    </source>
</evidence>
<evidence type="ECO:0000256" key="2">
    <source>
        <dbReference type="ARBA" id="ARBA00008791"/>
    </source>
</evidence>
<dbReference type="Pfam" id="PF00582">
    <property type="entry name" value="Usp"/>
    <property type="match status" value="1"/>
</dbReference>
<comment type="subcellular location">
    <subcellularLocation>
        <location evidence="1">Cytoplasm</location>
    </subcellularLocation>
</comment>
<evidence type="ECO:0000313" key="6">
    <source>
        <dbReference type="EMBL" id="MCX2973408.1"/>
    </source>
</evidence>
<keyword evidence="7" id="KW-1185">Reference proteome</keyword>
<comment type="function">
    <text evidence="4">Required for resistance to DNA-damaging agents.</text>
</comment>